<keyword evidence="10" id="KW-1185">Reference proteome</keyword>
<feature type="transmembrane region" description="Helical" evidence="7">
    <location>
        <begin position="473"/>
        <end position="497"/>
    </location>
</feature>
<reference evidence="9 10" key="1">
    <citation type="submission" date="2019-08" db="EMBL/GenBank/DDBJ databases">
        <title>In-depth cultivation of the pig gut microbiome towards novel bacterial diversity and tailored functional studies.</title>
        <authorList>
            <person name="Wylensek D."/>
            <person name="Hitch T.C.A."/>
            <person name="Clavel T."/>
        </authorList>
    </citation>
    <scope>NUCLEOTIDE SEQUENCE [LARGE SCALE GENOMIC DNA]</scope>
    <source>
        <strain evidence="9 10">WB03_NA08</strain>
    </source>
</reference>
<feature type="transmembrane region" description="Helical" evidence="7">
    <location>
        <begin position="172"/>
        <end position="191"/>
    </location>
</feature>
<dbReference type="CDD" id="cd17321">
    <property type="entry name" value="MFS_MMR_MDR_like"/>
    <property type="match status" value="1"/>
</dbReference>
<dbReference type="PANTHER" id="PTHR42718">
    <property type="entry name" value="MAJOR FACILITATOR SUPERFAMILY MULTIDRUG TRANSPORTER MFSC"/>
    <property type="match status" value="1"/>
</dbReference>
<keyword evidence="2" id="KW-0813">Transport</keyword>
<keyword evidence="3" id="KW-1003">Cell membrane</keyword>
<dbReference type="EMBL" id="VULO01000003">
    <property type="protein sequence ID" value="MSS83736.1"/>
    <property type="molecule type" value="Genomic_DNA"/>
</dbReference>
<evidence type="ECO:0000256" key="7">
    <source>
        <dbReference type="SAM" id="Phobius"/>
    </source>
</evidence>
<comment type="subcellular location">
    <subcellularLocation>
        <location evidence="1">Cell membrane</location>
        <topology evidence="1">Multi-pass membrane protein</topology>
    </subcellularLocation>
</comment>
<evidence type="ECO:0000313" key="9">
    <source>
        <dbReference type="EMBL" id="MSS83736.1"/>
    </source>
</evidence>
<keyword evidence="6 7" id="KW-0472">Membrane</keyword>
<dbReference type="Gene3D" id="1.20.1720.10">
    <property type="entry name" value="Multidrug resistance protein D"/>
    <property type="match status" value="1"/>
</dbReference>
<evidence type="ECO:0000259" key="8">
    <source>
        <dbReference type="PROSITE" id="PS50850"/>
    </source>
</evidence>
<protein>
    <submittedName>
        <fullName evidence="9">MFS transporter</fullName>
    </submittedName>
</protein>
<feature type="transmembrane region" description="Helical" evidence="7">
    <location>
        <begin position="50"/>
        <end position="70"/>
    </location>
</feature>
<evidence type="ECO:0000256" key="6">
    <source>
        <dbReference type="ARBA" id="ARBA00023136"/>
    </source>
</evidence>
<accession>A0A6N7W674</accession>
<sequence length="503" mass="52400">MSETTRKSTDLRRWIALAVLMLPVLLVSIDGTVVNLALPMISLEFSSSGTLLLWIIDAYSLVLAGLLVTMGSLADRFGRRRMLLIGASGFALMSVGAAFSPTGLTLVFFRAALGFFGAMLMPATLSIIRNMFTDRSERRLALAIWAASFSAGAALGPVVGGILLQYFSWHSVFLIAVPLLVPMLILTPIFVPESKDPQPGPVSILNVVLSMATLTPAVYAIKTIATEGFTPLSVGALVVALIAGVWFVYRQLHSTAPMLDIRLFSSRFFSGSVLTNLFIVFSMVGFLYYASQHLQLVERLDPIHAGLTLLPGTVVMMVSGIGVVSVAKRVPVNRIISVSVLIAAISFGLLAAFGVGASPLLVGGVFALLALGTGPAETLTNDAIVSAVPAHKAGAASAISETAYEVGAVLGTAVLGTASVATYRSNVALPQGLSPAQRLEAGETLGGAVSVADTLPAADANSLLASAYQAFDLGVVAIGVMGAVIMGIAAVASWILLRRPKTQ</sequence>
<feature type="transmembrane region" description="Helical" evidence="7">
    <location>
        <begin position="82"/>
        <end position="101"/>
    </location>
</feature>
<comment type="caution">
    <text evidence="9">The sequence shown here is derived from an EMBL/GenBank/DDBJ whole genome shotgun (WGS) entry which is preliminary data.</text>
</comment>
<proteinExistence type="predicted"/>
<feature type="transmembrane region" description="Helical" evidence="7">
    <location>
        <begin position="140"/>
        <end position="166"/>
    </location>
</feature>
<dbReference type="GO" id="GO:0022857">
    <property type="term" value="F:transmembrane transporter activity"/>
    <property type="evidence" value="ECO:0007669"/>
    <property type="project" value="InterPro"/>
</dbReference>
<dbReference type="PANTHER" id="PTHR42718:SF47">
    <property type="entry name" value="METHYL VIOLOGEN RESISTANCE PROTEIN SMVA"/>
    <property type="match status" value="1"/>
</dbReference>
<feature type="transmembrane region" description="Helical" evidence="7">
    <location>
        <begin position="107"/>
        <end position="128"/>
    </location>
</feature>
<dbReference type="RefSeq" id="WP_154543466.1">
    <property type="nucleotide sequence ID" value="NZ_VULO01000003.1"/>
</dbReference>
<feature type="transmembrane region" description="Helical" evidence="7">
    <location>
        <begin position="14"/>
        <end position="38"/>
    </location>
</feature>
<gene>
    <name evidence="9" type="ORF">FYJ24_02965</name>
</gene>
<keyword evidence="5 7" id="KW-1133">Transmembrane helix</keyword>
<feature type="transmembrane region" description="Helical" evidence="7">
    <location>
        <begin position="338"/>
        <end position="371"/>
    </location>
</feature>
<dbReference type="Pfam" id="PF07690">
    <property type="entry name" value="MFS_1"/>
    <property type="match status" value="1"/>
</dbReference>
<dbReference type="SUPFAM" id="SSF103473">
    <property type="entry name" value="MFS general substrate transporter"/>
    <property type="match status" value="1"/>
</dbReference>
<evidence type="ECO:0000313" key="10">
    <source>
        <dbReference type="Proteomes" id="UP000470875"/>
    </source>
</evidence>
<feature type="transmembrane region" description="Helical" evidence="7">
    <location>
        <begin position="228"/>
        <end position="249"/>
    </location>
</feature>
<dbReference type="InterPro" id="IPR020846">
    <property type="entry name" value="MFS_dom"/>
</dbReference>
<dbReference type="Gene3D" id="1.20.1250.20">
    <property type="entry name" value="MFS general substrate transporter like domains"/>
    <property type="match status" value="1"/>
</dbReference>
<feature type="domain" description="Major facilitator superfamily (MFS) profile" evidence="8">
    <location>
        <begin position="16"/>
        <end position="501"/>
    </location>
</feature>
<feature type="transmembrane region" description="Helical" evidence="7">
    <location>
        <begin position="303"/>
        <end position="326"/>
    </location>
</feature>
<organism evidence="9 10">
    <name type="scientific">Scrofimicrobium canadense</name>
    <dbReference type="NCBI Taxonomy" id="2652290"/>
    <lineage>
        <taxon>Bacteria</taxon>
        <taxon>Bacillati</taxon>
        <taxon>Actinomycetota</taxon>
        <taxon>Actinomycetes</taxon>
        <taxon>Actinomycetales</taxon>
        <taxon>Actinomycetaceae</taxon>
        <taxon>Scrofimicrobium</taxon>
    </lineage>
</organism>
<dbReference type="Proteomes" id="UP000470875">
    <property type="component" value="Unassembled WGS sequence"/>
</dbReference>
<keyword evidence="4 7" id="KW-0812">Transmembrane</keyword>
<evidence type="ECO:0000256" key="3">
    <source>
        <dbReference type="ARBA" id="ARBA00022475"/>
    </source>
</evidence>
<feature type="transmembrane region" description="Helical" evidence="7">
    <location>
        <begin position="203"/>
        <end position="222"/>
    </location>
</feature>
<dbReference type="GO" id="GO:0005886">
    <property type="term" value="C:plasma membrane"/>
    <property type="evidence" value="ECO:0007669"/>
    <property type="project" value="UniProtKB-SubCell"/>
</dbReference>
<dbReference type="AlphaFoldDB" id="A0A6N7W674"/>
<name>A0A6N7W674_9ACTO</name>
<evidence type="ECO:0000256" key="4">
    <source>
        <dbReference type="ARBA" id="ARBA00022692"/>
    </source>
</evidence>
<dbReference type="PROSITE" id="PS50850">
    <property type="entry name" value="MFS"/>
    <property type="match status" value="1"/>
</dbReference>
<evidence type="ECO:0000256" key="1">
    <source>
        <dbReference type="ARBA" id="ARBA00004651"/>
    </source>
</evidence>
<dbReference type="InterPro" id="IPR011701">
    <property type="entry name" value="MFS"/>
</dbReference>
<feature type="transmembrane region" description="Helical" evidence="7">
    <location>
        <begin position="269"/>
        <end position="291"/>
    </location>
</feature>
<dbReference type="InterPro" id="IPR036259">
    <property type="entry name" value="MFS_trans_sf"/>
</dbReference>
<evidence type="ECO:0000256" key="2">
    <source>
        <dbReference type="ARBA" id="ARBA00022448"/>
    </source>
</evidence>
<evidence type="ECO:0000256" key="5">
    <source>
        <dbReference type="ARBA" id="ARBA00022989"/>
    </source>
</evidence>